<evidence type="ECO:0000256" key="2">
    <source>
        <dbReference type="ARBA" id="ARBA00022737"/>
    </source>
</evidence>
<dbReference type="Gene3D" id="2.120.10.80">
    <property type="entry name" value="Kelch-type beta propeller"/>
    <property type="match status" value="1"/>
</dbReference>
<sequence length="226" mass="24656">MEGTVAHCRMLVYGGSSPDEGAFNDVYLLHIPLDTNGNEATLRWEKVECLGEFPEPRELHCAALLSPTSVCFSGGRNGDGNICTDMAILDVTTWEWQLIPICEWNRCSHVAAQINGILVSFGGFDGGAIRDDCWIYDDNHESWLRASAIASQPDTKCREKQADRPETLPGSFASTLERFGHAGCSIVLHPEARTSKAATQSLLIFGGMNASSDLNDLVLIAPELKK</sequence>
<dbReference type="STRING" id="431595.K3X583"/>
<organism evidence="3 4">
    <name type="scientific">Globisporangium ultimum (strain ATCC 200006 / CBS 805.95 / DAOM BR144)</name>
    <name type="common">Pythium ultimum</name>
    <dbReference type="NCBI Taxonomy" id="431595"/>
    <lineage>
        <taxon>Eukaryota</taxon>
        <taxon>Sar</taxon>
        <taxon>Stramenopiles</taxon>
        <taxon>Oomycota</taxon>
        <taxon>Peronosporomycetes</taxon>
        <taxon>Pythiales</taxon>
        <taxon>Pythiaceae</taxon>
        <taxon>Globisporangium</taxon>
    </lineage>
</organism>
<dbReference type="eggNOG" id="KOG0379">
    <property type="taxonomic scope" value="Eukaryota"/>
</dbReference>
<evidence type="ECO:0000313" key="3">
    <source>
        <dbReference type="EnsemblProtists" id="PYU1_T012382"/>
    </source>
</evidence>
<dbReference type="HOGENOM" id="CLU_067961_0_0_1"/>
<reference evidence="4" key="1">
    <citation type="journal article" date="2010" name="Genome Biol.">
        <title>Genome sequence of the necrotrophic plant pathogen Pythium ultimum reveals original pathogenicity mechanisms and effector repertoire.</title>
        <authorList>
            <person name="Levesque C.A."/>
            <person name="Brouwer H."/>
            <person name="Cano L."/>
            <person name="Hamilton J.P."/>
            <person name="Holt C."/>
            <person name="Huitema E."/>
            <person name="Raffaele S."/>
            <person name="Robideau G.P."/>
            <person name="Thines M."/>
            <person name="Win J."/>
            <person name="Zerillo M.M."/>
            <person name="Beakes G.W."/>
            <person name="Boore J.L."/>
            <person name="Busam D."/>
            <person name="Dumas B."/>
            <person name="Ferriera S."/>
            <person name="Fuerstenberg S.I."/>
            <person name="Gachon C.M."/>
            <person name="Gaulin E."/>
            <person name="Govers F."/>
            <person name="Grenville-Briggs L."/>
            <person name="Horner N."/>
            <person name="Hostetler J."/>
            <person name="Jiang R.H."/>
            <person name="Johnson J."/>
            <person name="Krajaejun T."/>
            <person name="Lin H."/>
            <person name="Meijer H.J."/>
            <person name="Moore B."/>
            <person name="Morris P."/>
            <person name="Phuntmart V."/>
            <person name="Puiu D."/>
            <person name="Shetty J."/>
            <person name="Stajich J.E."/>
            <person name="Tripathy S."/>
            <person name="Wawra S."/>
            <person name="van West P."/>
            <person name="Whitty B.R."/>
            <person name="Coutinho P.M."/>
            <person name="Henrissat B."/>
            <person name="Martin F."/>
            <person name="Thomas P.D."/>
            <person name="Tyler B.M."/>
            <person name="De Vries R.P."/>
            <person name="Kamoun S."/>
            <person name="Yandell M."/>
            <person name="Tisserat N."/>
            <person name="Buell C.R."/>
        </authorList>
    </citation>
    <scope>NUCLEOTIDE SEQUENCE</scope>
    <source>
        <strain evidence="4">DAOM:BR144</strain>
    </source>
</reference>
<reference evidence="4" key="2">
    <citation type="submission" date="2010-04" db="EMBL/GenBank/DDBJ databases">
        <authorList>
            <person name="Buell R."/>
            <person name="Hamilton J."/>
            <person name="Hostetler J."/>
        </authorList>
    </citation>
    <scope>NUCLEOTIDE SEQUENCE [LARGE SCALE GENOMIC DNA]</scope>
    <source>
        <strain evidence="4">DAOM:BR144</strain>
    </source>
</reference>
<dbReference type="Proteomes" id="UP000019132">
    <property type="component" value="Unassembled WGS sequence"/>
</dbReference>
<dbReference type="VEuPathDB" id="FungiDB:PYU1_G012356"/>
<dbReference type="Pfam" id="PF24681">
    <property type="entry name" value="Kelch_KLHDC2_KLHL20_DRC7"/>
    <property type="match status" value="1"/>
</dbReference>
<dbReference type="EnsemblProtists" id="PYU1_T012382">
    <property type="protein sequence ID" value="PYU1_T012382"/>
    <property type="gene ID" value="PYU1_G012356"/>
</dbReference>
<dbReference type="OMA" id="LIPICEW"/>
<name>K3X583_GLOUD</name>
<reference evidence="3" key="3">
    <citation type="submission" date="2015-02" db="UniProtKB">
        <authorList>
            <consortium name="EnsemblProtists"/>
        </authorList>
    </citation>
    <scope>IDENTIFICATION</scope>
    <source>
        <strain evidence="3">DAOM BR144</strain>
    </source>
</reference>
<evidence type="ECO:0000256" key="1">
    <source>
        <dbReference type="ARBA" id="ARBA00022441"/>
    </source>
</evidence>
<dbReference type="AlphaFoldDB" id="K3X583"/>
<keyword evidence="2" id="KW-0677">Repeat</keyword>
<dbReference type="PANTHER" id="PTHR46093:SF18">
    <property type="entry name" value="FIBRONECTIN TYPE-III DOMAIN-CONTAINING PROTEIN"/>
    <property type="match status" value="1"/>
</dbReference>
<dbReference type="InParanoid" id="K3X583"/>
<accession>K3X583</accession>
<keyword evidence="1" id="KW-0880">Kelch repeat</keyword>
<dbReference type="InterPro" id="IPR015915">
    <property type="entry name" value="Kelch-typ_b-propeller"/>
</dbReference>
<evidence type="ECO:0000313" key="4">
    <source>
        <dbReference type="Proteomes" id="UP000019132"/>
    </source>
</evidence>
<protein>
    <submittedName>
        <fullName evidence="3">Uncharacterized protein</fullName>
    </submittedName>
</protein>
<dbReference type="PANTHER" id="PTHR46093">
    <property type="entry name" value="ACYL-COA-BINDING DOMAIN-CONTAINING PROTEIN 5"/>
    <property type="match status" value="1"/>
</dbReference>
<proteinExistence type="predicted"/>
<dbReference type="SUPFAM" id="SSF117281">
    <property type="entry name" value="Kelch motif"/>
    <property type="match status" value="1"/>
</dbReference>
<dbReference type="EMBL" id="GL376608">
    <property type="status" value="NOT_ANNOTATED_CDS"/>
    <property type="molecule type" value="Genomic_DNA"/>
</dbReference>
<keyword evidence="4" id="KW-1185">Reference proteome</keyword>